<evidence type="ECO:0000259" key="2">
    <source>
        <dbReference type="PROSITE" id="PS50234"/>
    </source>
</evidence>
<keyword evidence="1" id="KW-1133">Transmembrane helix</keyword>
<dbReference type="AlphaFoldDB" id="A0A368YN40"/>
<feature type="transmembrane region" description="Helical" evidence="1">
    <location>
        <begin position="50"/>
        <end position="70"/>
    </location>
</feature>
<comment type="caution">
    <text evidence="3">The sequence shown here is derived from an EMBL/GenBank/DDBJ whole genome shotgun (WGS) entry which is preliminary data.</text>
</comment>
<gene>
    <name evidence="3" type="ORF">DFP89_11823</name>
</gene>
<feature type="transmembrane region" description="Helical" evidence="1">
    <location>
        <begin position="823"/>
        <end position="843"/>
    </location>
</feature>
<reference evidence="3 4" key="1">
    <citation type="submission" date="2018-07" db="EMBL/GenBank/DDBJ databases">
        <title>Genomic Encyclopedia of Type Strains, Phase III (KMG-III): the genomes of soil and plant-associated and newly described type strains.</title>
        <authorList>
            <person name="Whitman W."/>
        </authorList>
    </citation>
    <scope>NUCLEOTIDE SEQUENCE [LARGE SCALE GENOMIC DNA]</scope>
    <source>
        <strain evidence="3 4">CECT 8525</strain>
    </source>
</reference>
<dbReference type="OrthoDB" id="7813332at2"/>
<dbReference type="InterPro" id="IPR029062">
    <property type="entry name" value="Class_I_gatase-like"/>
</dbReference>
<dbReference type="PANTHER" id="PTHR37947">
    <property type="entry name" value="BLL2462 PROTEIN"/>
    <property type="match status" value="1"/>
</dbReference>
<accession>A0A368YN40</accession>
<evidence type="ECO:0000313" key="3">
    <source>
        <dbReference type="EMBL" id="RCW80706.1"/>
    </source>
</evidence>
<dbReference type="PANTHER" id="PTHR37947:SF1">
    <property type="entry name" value="BLL2462 PROTEIN"/>
    <property type="match status" value="1"/>
</dbReference>
<name>A0A368YN40_9RHOB</name>
<proteinExistence type="predicted"/>
<dbReference type="RefSeq" id="WP_114350145.1">
    <property type="nucleotide sequence ID" value="NZ_QPJL01000018.1"/>
</dbReference>
<feature type="transmembrane region" description="Helical" evidence="1">
    <location>
        <begin position="26"/>
        <end position="43"/>
    </location>
</feature>
<keyword evidence="1" id="KW-0812">Transmembrane</keyword>
<keyword evidence="4" id="KW-1185">Reference proteome</keyword>
<protein>
    <submittedName>
        <fullName evidence="3">von Willebrand factor type A domain-containing protein</fullName>
    </submittedName>
</protein>
<sequence>MICRLIDGITLGAWQLACPAAPAAPWAYAAAIAGIAATLLLALRARKRPLPLRILTAALFALGFILLAVATERPELRRSLDQAQGGKIVVLLDQSESFWREPARARGALNLAADRIEAFLASMSDGQAAGWRGELRGFGRASGGLGGESTAAHLADTLLSYRVDRAEDASNLRAGLLDGLAALLGGDGQGRVILLSDGLASEAPDDALWAEFRALGVPVDVIAAGASTPASGLVAANLGPEHRIGQEAVLRGTTLGAGRLVVMQKERSDTLEVAGGDTLRPLRLTTVFDRRGLQGLQIGFDTASVRQQRNLFTLVRGPARLLIYGPAPWADALPEARWRVERASPATPLPPADYDLVVIDGLEPQDFPPGHVDELLAAADGTGLMIVNGGLRGSVTDEQVISAWNRSVLGPILPVDSDPRLFVQEPPPRDIVVMVDVSGSMGGRRLGSAQSAIRAILAQLRPQDSIAILPFSSDAHRPFQKSAATQKTLEAARRYTDGLSAGGGTAPETTLQSSARFVSNYCAFFFISDAEFEPPKSAPQCFTTAISVSDSRFPMDVSAWGEEILLGEDGSADNIPFRYFQPEERKEYYRDGLFTPLSVGGDGLPDPGLGVNGMAITYPRSDARVEWLHALPPPDPLFAWRRDARRPGVVAGVFLGPMDAQWGQSALPATEAMLERLLGWPDQDRYLVQLLDEGDRYMLRVTPTSAAGVIHQGALSASLTWSNGTSNGISLQFDRRQGAFVGGVPAPAAGGFQRALLVLQEGANIQRIPVDFPPATALSGQRAERLDFGVNAEILRAAEQKTGGISLAEQQISAYPSRSIHEVVILAHAFLSLAFAFVAAGVWSRNLSSR</sequence>
<dbReference type="Proteomes" id="UP000253345">
    <property type="component" value="Unassembled WGS sequence"/>
</dbReference>
<dbReference type="SMART" id="SM00327">
    <property type="entry name" value="VWA"/>
    <property type="match status" value="1"/>
</dbReference>
<organism evidence="3 4">
    <name type="scientific">Paracoccus lutimaris</name>
    <dbReference type="NCBI Taxonomy" id="1490030"/>
    <lineage>
        <taxon>Bacteria</taxon>
        <taxon>Pseudomonadati</taxon>
        <taxon>Pseudomonadota</taxon>
        <taxon>Alphaproteobacteria</taxon>
        <taxon>Rhodobacterales</taxon>
        <taxon>Paracoccaceae</taxon>
        <taxon>Paracoccus</taxon>
    </lineage>
</organism>
<dbReference type="EMBL" id="QPJL01000018">
    <property type="protein sequence ID" value="RCW80706.1"/>
    <property type="molecule type" value="Genomic_DNA"/>
</dbReference>
<dbReference type="SUPFAM" id="SSF53300">
    <property type="entry name" value="vWA-like"/>
    <property type="match status" value="1"/>
</dbReference>
<evidence type="ECO:0000256" key="1">
    <source>
        <dbReference type="SAM" id="Phobius"/>
    </source>
</evidence>
<keyword evidence="1" id="KW-0472">Membrane</keyword>
<dbReference type="Gene3D" id="3.40.50.410">
    <property type="entry name" value="von Willebrand factor, type A domain"/>
    <property type="match status" value="2"/>
</dbReference>
<feature type="domain" description="VWFA" evidence="2">
    <location>
        <begin position="430"/>
        <end position="512"/>
    </location>
</feature>
<dbReference type="PROSITE" id="PS50234">
    <property type="entry name" value="VWFA"/>
    <property type="match status" value="1"/>
</dbReference>
<evidence type="ECO:0000313" key="4">
    <source>
        <dbReference type="Proteomes" id="UP000253345"/>
    </source>
</evidence>
<dbReference type="SUPFAM" id="SSF52317">
    <property type="entry name" value="Class I glutamine amidotransferase-like"/>
    <property type="match status" value="1"/>
</dbReference>
<dbReference type="InterPro" id="IPR002035">
    <property type="entry name" value="VWF_A"/>
</dbReference>
<dbReference type="Pfam" id="PF13519">
    <property type="entry name" value="VWA_2"/>
    <property type="match status" value="1"/>
</dbReference>
<dbReference type="InterPro" id="IPR036465">
    <property type="entry name" value="vWFA_dom_sf"/>
</dbReference>